<feature type="compositionally biased region" description="Acidic residues" evidence="2">
    <location>
        <begin position="668"/>
        <end position="677"/>
    </location>
</feature>
<feature type="region of interest" description="Disordered" evidence="2">
    <location>
        <begin position="191"/>
        <end position="215"/>
    </location>
</feature>
<gene>
    <name evidence="3" type="ORF">CBR_g40749</name>
</gene>
<dbReference type="Proteomes" id="UP000265515">
    <property type="component" value="Unassembled WGS sequence"/>
</dbReference>
<feature type="compositionally biased region" description="Basic and acidic residues" evidence="2">
    <location>
        <begin position="314"/>
        <end position="328"/>
    </location>
</feature>
<dbReference type="AlphaFoldDB" id="A0A388LUE1"/>
<organism evidence="3 4">
    <name type="scientific">Chara braunii</name>
    <name type="common">Braun's stonewort</name>
    <dbReference type="NCBI Taxonomy" id="69332"/>
    <lineage>
        <taxon>Eukaryota</taxon>
        <taxon>Viridiplantae</taxon>
        <taxon>Streptophyta</taxon>
        <taxon>Charophyceae</taxon>
        <taxon>Charales</taxon>
        <taxon>Characeae</taxon>
        <taxon>Chara</taxon>
    </lineage>
</organism>
<feature type="compositionally biased region" description="Low complexity" evidence="2">
    <location>
        <begin position="104"/>
        <end position="123"/>
    </location>
</feature>
<feature type="compositionally biased region" description="Basic and acidic residues" evidence="2">
    <location>
        <begin position="500"/>
        <end position="511"/>
    </location>
</feature>
<evidence type="ECO:0000313" key="4">
    <source>
        <dbReference type="Proteomes" id="UP000265515"/>
    </source>
</evidence>
<protein>
    <recommendedName>
        <fullName evidence="5">CUE domain-containing protein</fullName>
    </recommendedName>
</protein>
<feature type="compositionally biased region" description="Basic and acidic residues" evidence="2">
    <location>
        <begin position="409"/>
        <end position="422"/>
    </location>
</feature>
<keyword evidence="4" id="KW-1185">Reference proteome</keyword>
<name>A0A388LUE1_CHABU</name>
<feature type="coiled-coil region" evidence="1">
    <location>
        <begin position="775"/>
        <end position="805"/>
    </location>
</feature>
<feature type="region of interest" description="Disordered" evidence="2">
    <location>
        <begin position="55"/>
        <end position="142"/>
    </location>
</feature>
<evidence type="ECO:0000256" key="2">
    <source>
        <dbReference type="SAM" id="MobiDB-lite"/>
    </source>
</evidence>
<feature type="compositionally biased region" description="Polar residues" evidence="2">
    <location>
        <begin position="369"/>
        <end position="386"/>
    </location>
</feature>
<dbReference type="CDD" id="cd14279">
    <property type="entry name" value="CUE"/>
    <property type="match status" value="1"/>
</dbReference>
<dbReference type="OrthoDB" id="620544at2759"/>
<evidence type="ECO:0000256" key="1">
    <source>
        <dbReference type="SAM" id="Coils"/>
    </source>
</evidence>
<feature type="compositionally biased region" description="Low complexity" evidence="2">
    <location>
        <begin position="55"/>
        <end position="93"/>
    </location>
</feature>
<dbReference type="PANTHER" id="PTHR48280">
    <property type="entry name" value="OS05G0394900 PROTEIN"/>
    <property type="match status" value="1"/>
</dbReference>
<dbReference type="Gramene" id="GBG85936">
    <property type="protein sequence ID" value="GBG85936"/>
    <property type="gene ID" value="CBR_g40749"/>
</dbReference>
<feature type="region of interest" description="Disordered" evidence="2">
    <location>
        <begin position="458"/>
        <end position="696"/>
    </location>
</feature>
<sequence>MDWRIPYAALREAFPQVESDVLKCAVSKYGNNVHQAAEYILNDVAPPDLSLSALREASSSRNANARARSRPSRSGANSYSSGSDSDGARASGGSDRGAGKGRRTGTAPANAAASGGVNVNGSRGSDKSSRRQSSTGNQLPESAVATVLAAAAAGNRQKRTDDEVNLAASVIGNDMQISSEIDSVVGGVVDGIGSSSNEDESVSEKSLEEAGAEEQDLDETYDGYFASIDIDPNYFVGLHNILAHAVMAAAAAAAAATAAAAAAAVAVASSASGEDQSSSSAVDVCEEETQREEEVCDNQPEDFCDEIVVGCDAGHEKGSDNRSKDASAKRGTSGAQSGPVIIDASQPKAASEIDGQSQSASASDGDAPISTQGLATGRTTASSSNAAPLVLPPSKETEIEELPDSSEETSERGDKTAEDGKLSESAANTGSDRYKALLNGETDGLVASCIRFAQTFAEAKGEGSGQNDEDKSSSDQTENGDCSSDSDKLRRPLRPITSHGRVDGGLVHESDDGGSVSLEAESRLAGNHTSMLSTEREVDDGSANASSKAQGTALDVDVKDDSMESSSSAVENGGVKSGADGGEDATCTDLPSSEGEAESQKASQEKEQGIKSAPEEAIESHEGNDTGGVQKSNKGDGEPVLVVQMEGQSRPSEPGEDDHSSPPLQGAQEEEEEEQEETSTAGGSSGAGAETEGKDALRSRLVEGDREWEGGKAEGSSAISESQLVPVNNGVQGALVTVIGIQDLGASSPEADWPEVNEETIASLEELVSEALSWKDLLRQKIAEVRALHAEAEATEAAAVNARTEAQKGGLTEWLQVVQLREKVDRSKEAYEQRAGDVHGEKAVLGTEARELRSRLIHVASEKALAMERLKELREFLISQGKNVDALQGEVAVLLEDVDTFKSRLETEGGGSSYGRVADAMSTPQGTTLQSYPLMSSLSASGSRTSYMPSSSSFLMNVREGCTSSSLGLCERAGDPSSGLCRMGPGNLSGSGFSNGFGSQLCQSFATDSRFQWSPQGRDVVLGSTPFPSASLNGSCYSGGADPRKHPQNPVGEVDSAVDVRTMQFALHESTGVARLHESGTRATQSILDMQVGSGNSSWTPGRPVHVPNVLDMCSAEDEHKSVEAFFEGEAAEQIEYEMRLALSRNEATRVVAESRGLSAEDQTVVKRTLCGVPEWGEEVVAANGAGTKSGLDDDGWQLLEMGGAVVSKGKADGLSENGGDAQLPNGTGPPQKTGMVSMDRTIVRQPAADAAVLL</sequence>
<reference evidence="3 4" key="1">
    <citation type="journal article" date="2018" name="Cell">
        <title>The Chara Genome: Secondary Complexity and Implications for Plant Terrestrialization.</title>
        <authorList>
            <person name="Nishiyama T."/>
            <person name="Sakayama H."/>
            <person name="Vries J.D."/>
            <person name="Buschmann H."/>
            <person name="Saint-Marcoux D."/>
            <person name="Ullrich K.K."/>
            <person name="Haas F.B."/>
            <person name="Vanderstraeten L."/>
            <person name="Becker D."/>
            <person name="Lang D."/>
            <person name="Vosolsobe S."/>
            <person name="Rombauts S."/>
            <person name="Wilhelmsson P.K.I."/>
            <person name="Janitza P."/>
            <person name="Kern R."/>
            <person name="Heyl A."/>
            <person name="Rumpler F."/>
            <person name="Villalobos L.I.A.C."/>
            <person name="Clay J.M."/>
            <person name="Skokan R."/>
            <person name="Toyoda A."/>
            <person name="Suzuki Y."/>
            <person name="Kagoshima H."/>
            <person name="Schijlen E."/>
            <person name="Tajeshwar N."/>
            <person name="Catarino B."/>
            <person name="Hetherington A.J."/>
            <person name="Saltykova A."/>
            <person name="Bonnot C."/>
            <person name="Breuninger H."/>
            <person name="Symeonidi A."/>
            <person name="Radhakrishnan G.V."/>
            <person name="Van Nieuwerburgh F."/>
            <person name="Deforce D."/>
            <person name="Chang C."/>
            <person name="Karol K.G."/>
            <person name="Hedrich R."/>
            <person name="Ulvskov P."/>
            <person name="Glockner G."/>
            <person name="Delwiche C.F."/>
            <person name="Petrasek J."/>
            <person name="Van de Peer Y."/>
            <person name="Friml J."/>
            <person name="Beilby M."/>
            <person name="Dolan L."/>
            <person name="Kohara Y."/>
            <person name="Sugano S."/>
            <person name="Fujiyama A."/>
            <person name="Delaux P.-M."/>
            <person name="Quint M."/>
            <person name="TheiBen G."/>
            <person name="Hagemann M."/>
            <person name="Harholt J."/>
            <person name="Dunand C."/>
            <person name="Zachgo S."/>
            <person name="Langdale J."/>
            <person name="Maumus F."/>
            <person name="Straeten D.V.D."/>
            <person name="Gould S.B."/>
            <person name="Rensing S.A."/>
        </authorList>
    </citation>
    <scope>NUCLEOTIDE SEQUENCE [LARGE SCALE GENOMIC DNA]</scope>
    <source>
        <strain evidence="3 4">S276</strain>
    </source>
</reference>
<feature type="region of interest" description="Disordered" evidence="2">
    <location>
        <begin position="1210"/>
        <end position="1236"/>
    </location>
</feature>
<dbReference type="EMBL" id="BFEA01000540">
    <property type="protein sequence ID" value="GBG85936.1"/>
    <property type="molecule type" value="Genomic_DNA"/>
</dbReference>
<comment type="caution">
    <text evidence="3">The sequence shown here is derived from an EMBL/GenBank/DDBJ whole genome shotgun (WGS) entry which is preliminary data.</text>
</comment>
<proteinExistence type="predicted"/>
<feature type="compositionally biased region" description="Polar residues" evidence="2">
    <location>
        <begin position="131"/>
        <end position="140"/>
    </location>
</feature>
<accession>A0A388LUE1</accession>
<keyword evidence="1" id="KW-0175">Coiled coil</keyword>
<feature type="compositionally biased region" description="Polar residues" evidence="2">
    <location>
        <begin position="474"/>
        <end position="483"/>
    </location>
</feature>
<feature type="compositionally biased region" description="Low complexity" evidence="2">
    <location>
        <begin position="354"/>
        <end position="367"/>
    </location>
</feature>
<dbReference type="PANTHER" id="PTHR48280:SF1">
    <property type="entry name" value="CUE DOMAIN-CONTAINING PROTEIN"/>
    <property type="match status" value="1"/>
</dbReference>
<evidence type="ECO:0008006" key="5">
    <source>
        <dbReference type="Google" id="ProtNLM"/>
    </source>
</evidence>
<feature type="compositionally biased region" description="Low complexity" evidence="2">
    <location>
        <begin position="678"/>
        <end position="690"/>
    </location>
</feature>
<evidence type="ECO:0000313" key="3">
    <source>
        <dbReference type="EMBL" id="GBG85936.1"/>
    </source>
</evidence>
<feature type="region of interest" description="Disordered" evidence="2">
    <location>
        <begin position="314"/>
        <end position="431"/>
    </location>
</feature>
<feature type="compositionally biased region" description="Acidic residues" evidence="2">
    <location>
        <begin position="398"/>
        <end position="408"/>
    </location>
</feature>